<reference evidence="1 2" key="1">
    <citation type="submission" date="2009-10" db="EMBL/GenBank/DDBJ databases">
        <authorList>
            <person name="Weinstock G."/>
            <person name="Sodergren E."/>
            <person name="Clifton S."/>
            <person name="Fulton L."/>
            <person name="Fulton B."/>
            <person name="Courtney L."/>
            <person name="Fronick C."/>
            <person name="Harrison M."/>
            <person name="Strong C."/>
            <person name="Farmer C."/>
            <person name="Delahaunty K."/>
            <person name="Markovic C."/>
            <person name="Hall O."/>
            <person name="Minx P."/>
            <person name="Tomlinson C."/>
            <person name="Mitreva M."/>
            <person name="Nelson J."/>
            <person name="Hou S."/>
            <person name="Wollam A."/>
            <person name="Pepin K.H."/>
            <person name="Johnson M."/>
            <person name="Bhonagiri V."/>
            <person name="Nash W.E."/>
            <person name="Warren W."/>
            <person name="Chinwalla A."/>
            <person name="Mardis E.R."/>
            <person name="Wilson R.K."/>
        </authorList>
    </citation>
    <scope>NUCLEOTIDE SEQUENCE [LARGE SCALE GENOMIC DNA]</scope>
    <source>
        <strain evidence="1 2">F0309</strain>
    </source>
</reference>
<dbReference type="HOGENOM" id="CLU_3148562_0_0_11"/>
<dbReference type="EMBL" id="ACYT02000045">
    <property type="protein sequence ID" value="EFF79572.1"/>
    <property type="molecule type" value="Genomic_DNA"/>
</dbReference>
<proteinExistence type="predicted"/>
<name>D4TZR7_9ACTO</name>
<dbReference type="Proteomes" id="UP000003150">
    <property type="component" value="Unassembled WGS sequence"/>
</dbReference>
<sequence length="48" mass="5579">MRGHVHILWITCAQRRRRLCTTRNDRSIRADILITVTSLSFIGPSRIS</sequence>
<protein>
    <submittedName>
        <fullName evidence="1">Uncharacterized protein</fullName>
    </submittedName>
</protein>
<organism evidence="1 2">
    <name type="scientific">Schaalia odontolytica F0309</name>
    <dbReference type="NCBI Taxonomy" id="649742"/>
    <lineage>
        <taxon>Bacteria</taxon>
        <taxon>Bacillati</taxon>
        <taxon>Actinomycetota</taxon>
        <taxon>Actinomycetes</taxon>
        <taxon>Actinomycetales</taxon>
        <taxon>Actinomycetaceae</taxon>
        <taxon>Schaalia</taxon>
    </lineage>
</organism>
<evidence type="ECO:0000313" key="1">
    <source>
        <dbReference type="EMBL" id="EFF79572.1"/>
    </source>
</evidence>
<gene>
    <name evidence="1" type="ORF">HMPREF0970_01453</name>
</gene>
<comment type="caution">
    <text evidence="1">The sequence shown here is derived from an EMBL/GenBank/DDBJ whole genome shotgun (WGS) entry which is preliminary data.</text>
</comment>
<accession>D4TZR7</accession>
<evidence type="ECO:0000313" key="2">
    <source>
        <dbReference type="Proteomes" id="UP000003150"/>
    </source>
</evidence>
<dbReference type="AlphaFoldDB" id="D4TZR7"/>